<gene>
    <name evidence="1" type="ORF">TVY486_0700410</name>
</gene>
<accession>G0TXK7</accession>
<dbReference type="EMBL" id="HE573023">
    <property type="protein sequence ID" value="CCC48697.1"/>
    <property type="molecule type" value="Genomic_DNA"/>
</dbReference>
<evidence type="ECO:0000313" key="1">
    <source>
        <dbReference type="EMBL" id="CCC48697.1"/>
    </source>
</evidence>
<reference evidence="1" key="1">
    <citation type="journal article" date="2012" name="Proc. Natl. Acad. Sci. U.S.A.">
        <title>Antigenic diversity is generated by distinct evolutionary mechanisms in African trypanosome species.</title>
        <authorList>
            <person name="Jackson A.P."/>
            <person name="Berry A."/>
            <person name="Aslett M."/>
            <person name="Allison H.C."/>
            <person name="Burton P."/>
            <person name="Vavrova-Anderson J."/>
            <person name="Brown R."/>
            <person name="Browne H."/>
            <person name="Corton N."/>
            <person name="Hauser H."/>
            <person name="Gamble J."/>
            <person name="Gilderthorp R."/>
            <person name="Marcello L."/>
            <person name="McQuillan J."/>
            <person name="Otto T.D."/>
            <person name="Quail M.A."/>
            <person name="Sanders M.J."/>
            <person name="van Tonder A."/>
            <person name="Ginger M.L."/>
            <person name="Field M.C."/>
            <person name="Barry J.D."/>
            <person name="Hertz-Fowler C."/>
            <person name="Berriman M."/>
        </authorList>
    </citation>
    <scope>NUCLEOTIDE SEQUENCE</scope>
    <source>
        <strain evidence="1">Y486</strain>
    </source>
</reference>
<dbReference type="AlphaFoldDB" id="G0TXK7"/>
<name>G0TXK7_TRYVY</name>
<sequence length="131" mass="14774">MFTPKRTSLCARSRLAVTFWCKKCHISVCSLTKSDRCCWPIRRNVSPLGLQCFVSVNDGRRSHKTGNAKVEAAQATLKMAFQVLHFPTSSPISREQLHQCPSHQLARVVFFYLLLAHYIASLRLPRGAVST</sequence>
<dbReference type="VEuPathDB" id="TriTrypDB:TvY486_0700410"/>
<protein>
    <submittedName>
        <fullName evidence="1">Uncharacterized protein</fullName>
    </submittedName>
</protein>
<proteinExistence type="predicted"/>
<organism evidence="1">
    <name type="scientific">Trypanosoma vivax (strain Y486)</name>
    <dbReference type="NCBI Taxonomy" id="1055687"/>
    <lineage>
        <taxon>Eukaryota</taxon>
        <taxon>Discoba</taxon>
        <taxon>Euglenozoa</taxon>
        <taxon>Kinetoplastea</taxon>
        <taxon>Metakinetoplastina</taxon>
        <taxon>Trypanosomatida</taxon>
        <taxon>Trypanosomatidae</taxon>
        <taxon>Trypanosoma</taxon>
        <taxon>Duttonella</taxon>
    </lineage>
</organism>